<accession>A0AA38P3B8</accession>
<feature type="chain" id="PRO_5041367595" description="Lipoprotein" evidence="2">
    <location>
        <begin position="24"/>
        <end position="245"/>
    </location>
</feature>
<feature type="signal peptide" evidence="2">
    <location>
        <begin position="1"/>
        <end position="23"/>
    </location>
</feature>
<gene>
    <name evidence="3" type="ORF">F5878DRAFT_628033</name>
</gene>
<comment type="caution">
    <text evidence="3">The sequence shown here is derived from an EMBL/GenBank/DDBJ whole genome shotgun (WGS) entry which is preliminary data.</text>
</comment>
<evidence type="ECO:0008006" key="5">
    <source>
        <dbReference type="Google" id="ProtNLM"/>
    </source>
</evidence>
<evidence type="ECO:0000313" key="3">
    <source>
        <dbReference type="EMBL" id="KAJ3835405.1"/>
    </source>
</evidence>
<organism evidence="3 4">
    <name type="scientific">Lentinula raphanica</name>
    <dbReference type="NCBI Taxonomy" id="153919"/>
    <lineage>
        <taxon>Eukaryota</taxon>
        <taxon>Fungi</taxon>
        <taxon>Dikarya</taxon>
        <taxon>Basidiomycota</taxon>
        <taxon>Agaricomycotina</taxon>
        <taxon>Agaricomycetes</taxon>
        <taxon>Agaricomycetidae</taxon>
        <taxon>Agaricales</taxon>
        <taxon>Marasmiineae</taxon>
        <taxon>Omphalotaceae</taxon>
        <taxon>Lentinula</taxon>
    </lineage>
</organism>
<keyword evidence="2" id="KW-0732">Signal</keyword>
<name>A0AA38P3B8_9AGAR</name>
<protein>
    <recommendedName>
        <fullName evidence="5">Lipoprotein</fullName>
    </recommendedName>
</protein>
<dbReference type="EMBL" id="MU806415">
    <property type="protein sequence ID" value="KAJ3835405.1"/>
    <property type="molecule type" value="Genomic_DNA"/>
</dbReference>
<sequence>MHMNRSVLYALLFSSAIVYTTCGGSPLPTHKSSDTGSPLPDGSEESEASESVDSVPVASLRLKTVLGSSQLQPMQGITPLIYSYLKAGLNSYASTKLPGVNLAHPNSIHYEVLLDGETDLPPNEINNEEIDPLPSHFMEYGRGVYELHYPFRFMPGEKYKERSHAICADTCSGSLRLTLNSSEPLDRSQTHFEIYTVHKNQRQDTLFGIGPRFMFIRHLVFFNPNPNEPAAVGVTEIIYPWQSHQ</sequence>
<feature type="region of interest" description="Disordered" evidence="1">
    <location>
        <begin position="28"/>
        <end position="54"/>
    </location>
</feature>
<dbReference type="AlphaFoldDB" id="A0AA38P3B8"/>
<dbReference type="Proteomes" id="UP001163846">
    <property type="component" value="Unassembled WGS sequence"/>
</dbReference>
<evidence type="ECO:0000313" key="4">
    <source>
        <dbReference type="Proteomes" id="UP001163846"/>
    </source>
</evidence>
<evidence type="ECO:0000256" key="2">
    <source>
        <dbReference type="SAM" id="SignalP"/>
    </source>
</evidence>
<proteinExistence type="predicted"/>
<keyword evidence="4" id="KW-1185">Reference proteome</keyword>
<evidence type="ECO:0000256" key="1">
    <source>
        <dbReference type="SAM" id="MobiDB-lite"/>
    </source>
</evidence>
<reference evidence="3" key="1">
    <citation type="submission" date="2022-08" db="EMBL/GenBank/DDBJ databases">
        <authorList>
            <consortium name="DOE Joint Genome Institute"/>
            <person name="Min B."/>
            <person name="Riley R."/>
            <person name="Sierra-Patev S."/>
            <person name="Naranjo-Ortiz M."/>
            <person name="Looney B."/>
            <person name="Konkel Z."/>
            <person name="Slot J.C."/>
            <person name="Sakamoto Y."/>
            <person name="Steenwyk J.L."/>
            <person name="Rokas A."/>
            <person name="Carro J."/>
            <person name="Camarero S."/>
            <person name="Ferreira P."/>
            <person name="Molpeceres G."/>
            <person name="Ruiz-Duenas F.J."/>
            <person name="Serrano A."/>
            <person name="Henrissat B."/>
            <person name="Drula E."/>
            <person name="Hughes K.W."/>
            <person name="Mata J.L."/>
            <person name="Ishikawa N.K."/>
            <person name="Vargas-Isla R."/>
            <person name="Ushijima S."/>
            <person name="Smith C.A."/>
            <person name="Ahrendt S."/>
            <person name="Andreopoulos W."/>
            <person name="He G."/>
            <person name="Labutti K."/>
            <person name="Lipzen A."/>
            <person name="Ng V."/>
            <person name="Sandor L."/>
            <person name="Barry K."/>
            <person name="Martinez A.T."/>
            <person name="Xiao Y."/>
            <person name="Gibbons J.G."/>
            <person name="Terashima K."/>
            <person name="Hibbett D.S."/>
            <person name="Grigoriev I.V."/>
        </authorList>
    </citation>
    <scope>NUCLEOTIDE SEQUENCE</scope>
    <source>
        <strain evidence="3">TFB9207</strain>
    </source>
</reference>